<dbReference type="EMBL" id="QXGD01002686">
    <property type="protein sequence ID" value="KAE9185431.1"/>
    <property type="molecule type" value="Genomic_DNA"/>
</dbReference>
<reference evidence="1 2" key="1">
    <citation type="submission" date="2018-08" db="EMBL/GenBank/DDBJ databases">
        <title>Genomic investigation of the strawberry pathogen Phytophthora fragariae indicates pathogenicity is determined by transcriptional variation in three key races.</title>
        <authorList>
            <person name="Adams T.M."/>
            <person name="Armitage A.D."/>
            <person name="Sobczyk M.K."/>
            <person name="Bates H.J."/>
            <person name="Dunwell J.M."/>
            <person name="Nellist C.F."/>
            <person name="Harrison R.J."/>
        </authorList>
    </citation>
    <scope>NUCLEOTIDE SEQUENCE [LARGE SCALE GENOMIC DNA]</scope>
    <source>
        <strain evidence="1 2">BC-1</strain>
    </source>
</reference>
<proteinExistence type="predicted"/>
<evidence type="ECO:0000313" key="2">
    <source>
        <dbReference type="Proteomes" id="UP000440367"/>
    </source>
</evidence>
<dbReference type="AlphaFoldDB" id="A0A6A3WSJ0"/>
<dbReference type="Proteomes" id="UP000440367">
    <property type="component" value="Unassembled WGS sequence"/>
</dbReference>
<accession>A0A6A3WSJ0</accession>
<organism evidence="1 2">
    <name type="scientific">Phytophthora fragariae</name>
    <dbReference type="NCBI Taxonomy" id="53985"/>
    <lineage>
        <taxon>Eukaryota</taxon>
        <taxon>Sar</taxon>
        <taxon>Stramenopiles</taxon>
        <taxon>Oomycota</taxon>
        <taxon>Peronosporomycetes</taxon>
        <taxon>Peronosporales</taxon>
        <taxon>Peronosporaceae</taxon>
        <taxon>Phytophthora</taxon>
    </lineage>
</organism>
<sequence length="35" mass="3820">MTPPLQAWYLADVKPSSSATDLVMYTGLEMATFAL</sequence>
<name>A0A6A3WSJ0_9STRA</name>
<evidence type="ECO:0000313" key="1">
    <source>
        <dbReference type="EMBL" id="KAE9185431.1"/>
    </source>
</evidence>
<protein>
    <submittedName>
        <fullName evidence="1">Uncharacterized protein</fullName>
    </submittedName>
</protein>
<comment type="caution">
    <text evidence="1">The sequence shown here is derived from an EMBL/GenBank/DDBJ whole genome shotgun (WGS) entry which is preliminary data.</text>
</comment>
<gene>
    <name evidence="1" type="ORF">PF002_g26168</name>
</gene>